<dbReference type="Gene3D" id="3.30.310.170">
    <property type="entry name" value="Outer membrane protein assembly factor BamC"/>
    <property type="match status" value="1"/>
</dbReference>
<dbReference type="InterPro" id="IPR010653">
    <property type="entry name" value="NlpB/DapX"/>
</dbReference>
<accession>A0A3B0Z6V4</accession>
<name>A0A3B0Z6V4_9ZZZZ</name>
<organism evidence="1">
    <name type="scientific">hydrothermal vent metagenome</name>
    <dbReference type="NCBI Taxonomy" id="652676"/>
    <lineage>
        <taxon>unclassified sequences</taxon>
        <taxon>metagenomes</taxon>
        <taxon>ecological metagenomes</taxon>
    </lineage>
</organism>
<dbReference type="EMBL" id="UOFP01000257">
    <property type="protein sequence ID" value="VAW89185.1"/>
    <property type="molecule type" value="Genomic_DNA"/>
</dbReference>
<dbReference type="AlphaFoldDB" id="A0A3B0Z6V4"/>
<dbReference type="InterPro" id="IPR042268">
    <property type="entry name" value="BamC_C"/>
</dbReference>
<reference evidence="1" key="1">
    <citation type="submission" date="2018-06" db="EMBL/GenBank/DDBJ databases">
        <authorList>
            <person name="Zhirakovskaya E."/>
        </authorList>
    </citation>
    <scope>NUCLEOTIDE SEQUENCE</scope>
</reference>
<protein>
    <recommendedName>
        <fullName evidence="2">Outer membrane protein assembly factor BamC</fullName>
    </recommendedName>
</protein>
<evidence type="ECO:0000313" key="1">
    <source>
        <dbReference type="EMBL" id="VAW89185.1"/>
    </source>
</evidence>
<dbReference type="Pfam" id="PF06804">
    <property type="entry name" value="Lipoprotein_18"/>
    <property type="match status" value="1"/>
</dbReference>
<proteinExistence type="predicted"/>
<sequence>MSSRFFLLALVLLVSVVLNGCANYSASHEYYKARPEAKLEIPPGLDRPVEKLDMALPKVVDGNTTYSSYRGDCKQESSTLKMADQQNLSVVREGNFIWLQADANPEQLWEPTRNFLKHKGFSLAQDDDELGILESNWFEYQEDSHTLRDKYRLRFEYGKIVGSSEIYLSLRSELLSGDQWQPRDVDVELEIEMLKRLGLYLGDSEVEFSELTTADTEVSLQDRGKKGGLGLIINHNFNDTWRRTIQAIEKSGNTVEERLVNQRFLIARFEDESEAAKARKSSWMGSVLTPSQKHAVGRYRIEFFILDENRTEIQIQNLQGKVTSSKRAKQIMSQLEQTLSE</sequence>
<evidence type="ECO:0008006" key="2">
    <source>
        <dbReference type="Google" id="ProtNLM"/>
    </source>
</evidence>
<gene>
    <name evidence="1" type="ORF">MNBD_GAMMA18-2141</name>
</gene>